<evidence type="ECO:0000256" key="1">
    <source>
        <dbReference type="SAM" id="Phobius"/>
    </source>
</evidence>
<keyword evidence="1" id="KW-1133">Transmembrane helix</keyword>
<reference evidence="3" key="1">
    <citation type="submission" date="2015-01" db="EMBL/GenBank/DDBJ databases">
        <authorList>
            <person name="Aksoy S."/>
            <person name="Warren W."/>
            <person name="Wilson R.K."/>
        </authorList>
    </citation>
    <scope>NUCLEOTIDE SEQUENCE [LARGE SCALE GENOMIC DNA]</scope>
    <source>
        <strain evidence="3">IAEA</strain>
    </source>
</reference>
<accession>A0A1B0BWV5</accession>
<keyword evidence="1" id="KW-0472">Membrane</keyword>
<reference evidence="2" key="2">
    <citation type="submission" date="2020-05" db="UniProtKB">
        <authorList>
            <consortium name="EnsemblMetazoa"/>
        </authorList>
    </citation>
    <scope>IDENTIFICATION</scope>
    <source>
        <strain evidence="2">IAEA</strain>
    </source>
</reference>
<evidence type="ECO:0000313" key="2">
    <source>
        <dbReference type="EnsemblMetazoa" id="GPPI042994-PA"/>
    </source>
</evidence>
<protein>
    <submittedName>
        <fullName evidence="2">Uncharacterized protein</fullName>
    </submittedName>
</protein>
<dbReference type="EnsemblMetazoa" id="GPPI042994-RA">
    <property type="protein sequence ID" value="GPPI042994-PA"/>
    <property type="gene ID" value="GPPI042994"/>
</dbReference>
<proteinExistence type="predicted"/>
<dbReference type="Proteomes" id="UP000092460">
    <property type="component" value="Unassembled WGS sequence"/>
</dbReference>
<keyword evidence="1" id="KW-0812">Transmembrane</keyword>
<evidence type="ECO:0000313" key="3">
    <source>
        <dbReference type="Proteomes" id="UP000092460"/>
    </source>
</evidence>
<name>A0A1B0BWV5_9MUSC</name>
<feature type="transmembrane region" description="Helical" evidence="1">
    <location>
        <begin position="20"/>
        <end position="38"/>
    </location>
</feature>
<sequence>MSEPFYSEDKAFDLYVSPSRVLIASPWLFCLLVALVCLETDVREYYRRVDAAIPKFPSLSRSRLCRASTVEKFRCTATSRILFSSIAPSELKTSKLTIEPCRWSFVCRLRGNVTPDARVHKDSKLLCHWLISVSITLFILVLFFSFYNQVKYSPFFFF</sequence>
<dbReference type="VEuPathDB" id="VectorBase:GPPI042994"/>
<organism evidence="2 3">
    <name type="scientific">Glossina palpalis gambiensis</name>
    <dbReference type="NCBI Taxonomy" id="67801"/>
    <lineage>
        <taxon>Eukaryota</taxon>
        <taxon>Metazoa</taxon>
        <taxon>Ecdysozoa</taxon>
        <taxon>Arthropoda</taxon>
        <taxon>Hexapoda</taxon>
        <taxon>Insecta</taxon>
        <taxon>Pterygota</taxon>
        <taxon>Neoptera</taxon>
        <taxon>Endopterygota</taxon>
        <taxon>Diptera</taxon>
        <taxon>Brachycera</taxon>
        <taxon>Muscomorpha</taxon>
        <taxon>Hippoboscoidea</taxon>
        <taxon>Glossinidae</taxon>
        <taxon>Glossina</taxon>
    </lineage>
</organism>
<dbReference type="EMBL" id="JXJN01021982">
    <property type="status" value="NOT_ANNOTATED_CDS"/>
    <property type="molecule type" value="Genomic_DNA"/>
</dbReference>
<dbReference type="AlphaFoldDB" id="A0A1B0BWV5"/>
<feature type="transmembrane region" description="Helical" evidence="1">
    <location>
        <begin position="125"/>
        <end position="147"/>
    </location>
</feature>
<keyword evidence="3" id="KW-1185">Reference proteome</keyword>